<reference evidence="2 3" key="1">
    <citation type="submission" date="2016-06" db="EMBL/GenBank/DDBJ databases">
        <title>Evolution of pathogenesis and genome organization in the Tremellales.</title>
        <authorList>
            <person name="Cuomo C."/>
            <person name="Litvintseva A."/>
            <person name="Heitman J."/>
            <person name="Chen Y."/>
            <person name="Sun S."/>
            <person name="Springer D."/>
            <person name="Dromer F."/>
            <person name="Young S."/>
            <person name="Zeng Q."/>
            <person name="Chapman S."/>
            <person name="Gujja S."/>
            <person name="Saif S."/>
            <person name="Birren B."/>
        </authorList>
    </citation>
    <scope>NUCLEOTIDE SEQUENCE [LARGE SCALE GENOMIC DNA]</scope>
    <source>
        <strain evidence="2 3">CBS 7118</strain>
    </source>
</reference>
<dbReference type="EMBL" id="AWGH01000045">
    <property type="protein sequence ID" value="ODN80075.1"/>
    <property type="molecule type" value="Genomic_DNA"/>
</dbReference>
<accession>A0A1E3HV77</accession>
<feature type="region of interest" description="Disordered" evidence="1">
    <location>
        <begin position="46"/>
        <end position="73"/>
    </location>
</feature>
<evidence type="ECO:0000313" key="3">
    <source>
        <dbReference type="Proteomes" id="UP000094819"/>
    </source>
</evidence>
<dbReference type="Proteomes" id="UP000094819">
    <property type="component" value="Unassembled WGS sequence"/>
</dbReference>
<evidence type="ECO:0000313" key="2">
    <source>
        <dbReference type="EMBL" id="ODN80075.1"/>
    </source>
</evidence>
<dbReference type="Gene3D" id="3.40.50.1820">
    <property type="entry name" value="alpha/beta hydrolase"/>
    <property type="match status" value="1"/>
</dbReference>
<name>A0A1E3HV77_9TREE</name>
<gene>
    <name evidence="2" type="ORF">L198_07885</name>
</gene>
<dbReference type="GeneID" id="30197096"/>
<comment type="caution">
    <text evidence="2">The sequence shown here is derived from an EMBL/GenBank/DDBJ whole genome shotgun (WGS) entry which is preliminary data.</text>
</comment>
<dbReference type="OrthoDB" id="7130006at2759"/>
<organism evidence="2 3">
    <name type="scientific">Cryptococcus wingfieldii CBS 7118</name>
    <dbReference type="NCBI Taxonomy" id="1295528"/>
    <lineage>
        <taxon>Eukaryota</taxon>
        <taxon>Fungi</taxon>
        <taxon>Dikarya</taxon>
        <taxon>Basidiomycota</taxon>
        <taxon>Agaricomycotina</taxon>
        <taxon>Tremellomycetes</taxon>
        <taxon>Tremellales</taxon>
        <taxon>Cryptococcaceae</taxon>
        <taxon>Cryptococcus</taxon>
    </lineage>
</organism>
<protein>
    <submittedName>
        <fullName evidence="2">Uncharacterized protein</fullName>
    </submittedName>
</protein>
<proteinExistence type="predicted"/>
<evidence type="ECO:0000256" key="1">
    <source>
        <dbReference type="SAM" id="MobiDB-lite"/>
    </source>
</evidence>
<dbReference type="InterPro" id="IPR029058">
    <property type="entry name" value="AB_hydrolase_fold"/>
</dbReference>
<keyword evidence="3" id="KW-1185">Reference proteome</keyword>
<feature type="compositionally biased region" description="Low complexity" evidence="1">
    <location>
        <begin position="46"/>
        <end position="60"/>
    </location>
</feature>
<dbReference type="RefSeq" id="XP_019028170.1">
    <property type="nucleotide sequence ID" value="XM_019179866.1"/>
</dbReference>
<sequence length="73" mass="7567">MTGLGFGRGYAAQGGDIGSFVTNALGVYHEECKLIHLNFRLLLGKPTGSTPSPSSTQQSQPPDPLLPHNAGCG</sequence>
<dbReference type="AlphaFoldDB" id="A0A1E3HV77"/>